<dbReference type="Pfam" id="PF13477">
    <property type="entry name" value="Glyco_trans_4_2"/>
    <property type="match status" value="1"/>
</dbReference>
<dbReference type="RefSeq" id="WP_033083677.1">
    <property type="nucleotide sequence ID" value="NZ_JQEC01000051.1"/>
</dbReference>
<dbReference type="Pfam" id="PF00534">
    <property type="entry name" value="Glycos_transf_1"/>
    <property type="match status" value="1"/>
</dbReference>
<dbReference type="PANTHER" id="PTHR12526:SF638">
    <property type="entry name" value="SPORE COAT PROTEIN SA"/>
    <property type="match status" value="1"/>
</dbReference>
<name>A0A099KJX5_COLPS</name>
<dbReference type="GO" id="GO:0016757">
    <property type="term" value="F:glycosyltransferase activity"/>
    <property type="evidence" value="ECO:0007669"/>
    <property type="project" value="InterPro"/>
</dbReference>
<evidence type="ECO:0000313" key="4">
    <source>
        <dbReference type="Proteomes" id="UP000029868"/>
    </source>
</evidence>
<evidence type="ECO:0000259" key="2">
    <source>
        <dbReference type="Pfam" id="PF13477"/>
    </source>
</evidence>
<sequence>MKKLLFVVNVDWFFISHRLPIALSAMNQGYEVHLACGVTNKKNFLESYGITVHQLSLSRSGVGFYNELKTVNQLYRVIKSIKPDIIHSVTIKPVLYGNVIARLLRVPVRITSISGLGYVFIAVGIKAKLFRVLISSLYKVALNGASAVIFQNSSDRDILKKLGAVNANQEVFIRGSGIDLGLYSVSEEPKGMPVVMLVARLLVDKGVNEFAAAARIVKLTRNDVRMVLVGDADLENPKSISPEQINEWVSIGLIEHWGYSHNVPETISKSNIMVLPSYREGLPKSLIEAAACGRAVITTNVPGCRDAIEPNETGLLVPVKSVELLAEAVLKLIDDDALRLKFASNGRKLAESAFNIQDVIKKHIDIYEQYCYKNQKGN</sequence>
<feature type="domain" description="Glycosyl transferase family 1" evidence="1">
    <location>
        <begin position="187"/>
        <end position="348"/>
    </location>
</feature>
<evidence type="ECO:0000259" key="1">
    <source>
        <dbReference type="Pfam" id="PF00534"/>
    </source>
</evidence>
<dbReference type="EMBL" id="JQEC01000051">
    <property type="protein sequence ID" value="KGJ89903.1"/>
    <property type="molecule type" value="Genomic_DNA"/>
</dbReference>
<dbReference type="AlphaFoldDB" id="A0A099KJX5"/>
<dbReference type="InterPro" id="IPR028098">
    <property type="entry name" value="Glyco_trans_4-like_N"/>
</dbReference>
<organism evidence="3 4">
    <name type="scientific">Colwellia psychrerythraea</name>
    <name type="common">Vibrio psychroerythus</name>
    <dbReference type="NCBI Taxonomy" id="28229"/>
    <lineage>
        <taxon>Bacteria</taxon>
        <taxon>Pseudomonadati</taxon>
        <taxon>Pseudomonadota</taxon>
        <taxon>Gammaproteobacteria</taxon>
        <taxon>Alteromonadales</taxon>
        <taxon>Colwelliaceae</taxon>
        <taxon>Colwellia</taxon>
    </lineage>
</organism>
<gene>
    <name evidence="3" type="ORF">GAB14E_3781</name>
</gene>
<dbReference type="SUPFAM" id="SSF53756">
    <property type="entry name" value="UDP-Glycosyltransferase/glycogen phosphorylase"/>
    <property type="match status" value="1"/>
</dbReference>
<reference evidence="3 4" key="1">
    <citation type="submission" date="2014-08" db="EMBL/GenBank/DDBJ databases">
        <title>Genomic and Phenotypic Diversity of Colwellia psychrerythraea strains from Disparate Marine Basins.</title>
        <authorList>
            <person name="Techtmann S.M."/>
            <person name="Stelling S.C."/>
            <person name="Utturkar S.M."/>
            <person name="Alshibli N."/>
            <person name="Harris A."/>
            <person name="Brown S.D."/>
            <person name="Hazen T.C."/>
        </authorList>
    </citation>
    <scope>NUCLEOTIDE SEQUENCE [LARGE SCALE GENOMIC DNA]</scope>
    <source>
        <strain evidence="3 4">GAB14E</strain>
    </source>
</reference>
<evidence type="ECO:0000313" key="3">
    <source>
        <dbReference type="EMBL" id="KGJ89903.1"/>
    </source>
</evidence>
<dbReference type="PANTHER" id="PTHR12526">
    <property type="entry name" value="GLYCOSYLTRANSFERASE"/>
    <property type="match status" value="1"/>
</dbReference>
<dbReference type="PATRIC" id="fig|28229.3.peg.3705"/>
<feature type="domain" description="Glycosyltransferase subfamily 4-like N-terminal" evidence="2">
    <location>
        <begin position="3"/>
        <end position="152"/>
    </location>
</feature>
<dbReference type="GO" id="GO:1901135">
    <property type="term" value="P:carbohydrate derivative metabolic process"/>
    <property type="evidence" value="ECO:0007669"/>
    <property type="project" value="UniProtKB-ARBA"/>
</dbReference>
<dbReference type="OrthoDB" id="9775208at2"/>
<protein>
    <submittedName>
        <fullName evidence="3">Glycosyl transferase group 1</fullName>
    </submittedName>
</protein>
<accession>A0A099KJX5</accession>
<dbReference type="CDD" id="cd03808">
    <property type="entry name" value="GT4_CapM-like"/>
    <property type="match status" value="1"/>
</dbReference>
<dbReference type="InterPro" id="IPR001296">
    <property type="entry name" value="Glyco_trans_1"/>
</dbReference>
<dbReference type="Proteomes" id="UP000029868">
    <property type="component" value="Unassembled WGS sequence"/>
</dbReference>
<dbReference type="Gene3D" id="3.40.50.2000">
    <property type="entry name" value="Glycogen Phosphorylase B"/>
    <property type="match status" value="2"/>
</dbReference>
<keyword evidence="3" id="KW-0808">Transferase</keyword>
<proteinExistence type="predicted"/>
<comment type="caution">
    <text evidence="3">The sequence shown here is derived from an EMBL/GenBank/DDBJ whole genome shotgun (WGS) entry which is preliminary data.</text>
</comment>